<keyword evidence="4" id="KW-1185">Reference proteome</keyword>
<name>A0A3N2AV01_9MICO</name>
<evidence type="ECO:0000313" key="4">
    <source>
        <dbReference type="Proteomes" id="UP000275456"/>
    </source>
</evidence>
<dbReference type="AlphaFoldDB" id="A0A3N2AV01"/>
<dbReference type="EMBL" id="RKHJ01000001">
    <property type="protein sequence ID" value="ROR66738.1"/>
    <property type="molecule type" value="Genomic_DNA"/>
</dbReference>
<reference evidence="3 4" key="1">
    <citation type="submission" date="2018-11" db="EMBL/GenBank/DDBJ databases">
        <title>Sequencing the genomes of 1000 actinobacteria strains.</title>
        <authorList>
            <person name="Klenk H.-P."/>
        </authorList>
    </citation>
    <scope>NUCLEOTIDE SEQUENCE [LARGE SCALE GENOMIC DNA]</scope>
    <source>
        <strain evidence="3 4">DSM 9580</strain>
    </source>
</reference>
<evidence type="ECO:0000256" key="1">
    <source>
        <dbReference type="SAM" id="MobiDB-lite"/>
    </source>
</evidence>
<feature type="signal peptide" evidence="2">
    <location>
        <begin position="1"/>
        <end position="27"/>
    </location>
</feature>
<organism evidence="3 4">
    <name type="scientific">Agrococcus jenensis</name>
    <dbReference type="NCBI Taxonomy" id="46353"/>
    <lineage>
        <taxon>Bacteria</taxon>
        <taxon>Bacillati</taxon>
        <taxon>Actinomycetota</taxon>
        <taxon>Actinomycetes</taxon>
        <taxon>Micrococcales</taxon>
        <taxon>Microbacteriaceae</taxon>
        <taxon>Agrococcus</taxon>
    </lineage>
</organism>
<comment type="caution">
    <text evidence="3">The sequence shown here is derived from an EMBL/GenBank/DDBJ whole genome shotgun (WGS) entry which is preliminary data.</text>
</comment>
<sequence length="160" mass="16398">MIDTRIRTAAAALVLAAGLVVSGCASAPTPSPTATATADAATPTPEPQTQAQQCAQLMTDVQGIAADVPRVGELLGTDPFGALALVGDISNRVGDLHLRVTDPELVQRIEQIQAGWDAIVQDAQESLGSGDVTAIERVSASLTELGQQVSDLQQLCTGTP</sequence>
<evidence type="ECO:0000256" key="2">
    <source>
        <dbReference type="SAM" id="SignalP"/>
    </source>
</evidence>
<feature type="region of interest" description="Disordered" evidence="1">
    <location>
        <begin position="26"/>
        <end position="49"/>
    </location>
</feature>
<dbReference type="OrthoDB" id="5121281at2"/>
<proteinExistence type="predicted"/>
<keyword evidence="2" id="KW-0732">Signal</keyword>
<gene>
    <name evidence="3" type="ORF">EDD26_2132</name>
</gene>
<protein>
    <submittedName>
        <fullName evidence="3">Uncharacterized protein</fullName>
    </submittedName>
</protein>
<dbReference type="PROSITE" id="PS51257">
    <property type="entry name" value="PROKAR_LIPOPROTEIN"/>
    <property type="match status" value="1"/>
</dbReference>
<dbReference type="RefSeq" id="WP_123697687.1">
    <property type="nucleotide sequence ID" value="NZ_RKHJ01000001.1"/>
</dbReference>
<evidence type="ECO:0000313" key="3">
    <source>
        <dbReference type="EMBL" id="ROR66738.1"/>
    </source>
</evidence>
<feature type="chain" id="PRO_5018205374" evidence="2">
    <location>
        <begin position="28"/>
        <end position="160"/>
    </location>
</feature>
<dbReference type="Proteomes" id="UP000275456">
    <property type="component" value="Unassembled WGS sequence"/>
</dbReference>
<accession>A0A3N2AV01</accession>